<accession>A0A7E4VAS3</accession>
<organism evidence="2 3">
    <name type="scientific">Panagrellus redivivus</name>
    <name type="common">Microworm</name>
    <dbReference type="NCBI Taxonomy" id="6233"/>
    <lineage>
        <taxon>Eukaryota</taxon>
        <taxon>Metazoa</taxon>
        <taxon>Ecdysozoa</taxon>
        <taxon>Nematoda</taxon>
        <taxon>Chromadorea</taxon>
        <taxon>Rhabditida</taxon>
        <taxon>Tylenchina</taxon>
        <taxon>Panagrolaimomorpha</taxon>
        <taxon>Panagrolaimoidea</taxon>
        <taxon>Panagrolaimidae</taxon>
        <taxon>Panagrellus</taxon>
    </lineage>
</organism>
<dbReference type="Gene3D" id="2.40.128.20">
    <property type="match status" value="1"/>
</dbReference>
<reference evidence="2" key="1">
    <citation type="journal article" date="2013" name="Genetics">
        <title>The draft genome and transcriptome of Panagrellus redivivus are shaped by the harsh demands of a free-living lifestyle.</title>
        <authorList>
            <person name="Srinivasan J."/>
            <person name="Dillman A.R."/>
            <person name="Macchietto M.G."/>
            <person name="Heikkinen L."/>
            <person name="Lakso M."/>
            <person name="Fracchia K.M."/>
            <person name="Antoshechkin I."/>
            <person name="Mortazavi A."/>
            <person name="Wong G."/>
            <person name="Sternberg P.W."/>
        </authorList>
    </citation>
    <scope>NUCLEOTIDE SEQUENCE [LARGE SCALE GENOMIC DNA]</scope>
    <source>
        <strain evidence="2">MT8872</strain>
    </source>
</reference>
<evidence type="ECO:0000259" key="1">
    <source>
        <dbReference type="Pfam" id="PF24976"/>
    </source>
</evidence>
<name>A0A7E4VAS3_PANRE</name>
<dbReference type="PANTHER" id="PTHR37437:SF2">
    <property type="entry name" value="LIPOCLN_CYTOSOLIC_FA-BD_DOM DOMAIN-CONTAINING PROTEIN"/>
    <property type="match status" value="1"/>
</dbReference>
<sequence length="269" mass="30351">MFCRRLVPLVIAFSTILPLAIAYRVIGGIPVPGRSVPALQQFKFYQTSCVPSTRQSLISIDRLNGLLSEGDAENIADKLQQHLYFTVADVDPKKIAGRWFTVVDSPTVHAEYCVVSYFNLLQSDRFTATFSVDQYSRNNEKVHIIHGNARKIGPEPGNFFVLTGHPSDACPYFPVNVGPLNENNQFEYVVLSQALKHPTMVLARDPKRFEAKFAKDVRKYLVQYEFMNPITALNNPLYFVNVTNCLAKKQFYYDLPSDSDESGSPLDDV</sequence>
<reference evidence="3" key="2">
    <citation type="submission" date="2020-10" db="UniProtKB">
        <authorList>
            <consortium name="WormBaseParasite"/>
        </authorList>
    </citation>
    <scope>IDENTIFICATION</scope>
</reference>
<dbReference type="AlphaFoldDB" id="A0A7E4VAS3"/>
<evidence type="ECO:0000313" key="3">
    <source>
        <dbReference type="WBParaSite" id="Pan_g18775.t1"/>
    </source>
</evidence>
<dbReference type="InterPro" id="IPR056868">
    <property type="entry name" value="Lipocalin_dom_nem"/>
</dbReference>
<proteinExistence type="predicted"/>
<protein>
    <submittedName>
        <fullName evidence="3">DUF4105 domain-containing protein</fullName>
    </submittedName>
</protein>
<evidence type="ECO:0000313" key="2">
    <source>
        <dbReference type="Proteomes" id="UP000492821"/>
    </source>
</evidence>
<dbReference type="WBParaSite" id="Pan_g18775.t1">
    <property type="protein sequence ID" value="Pan_g18775.t1"/>
    <property type="gene ID" value="Pan_g18775"/>
</dbReference>
<dbReference type="InterPro" id="IPR012674">
    <property type="entry name" value="Calycin"/>
</dbReference>
<keyword evidence="2" id="KW-1185">Reference proteome</keyword>
<dbReference type="SUPFAM" id="SSF50814">
    <property type="entry name" value="Lipocalins"/>
    <property type="match status" value="1"/>
</dbReference>
<dbReference type="Proteomes" id="UP000492821">
    <property type="component" value="Unassembled WGS sequence"/>
</dbReference>
<dbReference type="Pfam" id="PF24976">
    <property type="entry name" value="Lipocalin_10"/>
    <property type="match status" value="1"/>
</dbReference>
<dbReference type="PANTHER" id="PTHR37437">
    <property type="entry name" value="LIPOCALIN-RELATED PROTEIN-RELATED"/>
    <property type="match status" value="1"/>
</dbReference>
<feature type="domain" description="Lipocalin" evidence="1">
    <location>
        <begin position="87"/>
        <end position="246"/>
    </location>
</feature>